<comment type="caution">
    <text evidence="3">The sequence shown here is derived from an EMBL/GenBank/DDBJ whole genome shotgun (WGS) entry which is preliminary data.</text>
</comment>
<organism evidence="3 4">
    <name type="scientific">Parathielavia hyrcaniae</name>
    <dbReference type="NCBI Taxonomy" id="113614"/>
    <lineage>
        <taxon>Eukaryota</taxon>
        <taxon>Fungi</taxon>
        <taxon>Dikarya</taxon>
        <taxon>Ascomycota</taxon>
        <taxon>Pezizomycotina</taxon>
        <taxon>Sordariomycetes</taxon>
        <taxon>Sordariomycetidae</taxon>
        <taxon>Sordariales</taxon>
        <taxon>Chaetomiaceae</taxon>
        <taxon>Parathielavia</taxon>
    </lineage>
</organism>
<keyword evidence="2" id="KW-0812">Transmembrane</keyword>
<evidence type="ECO:0000256" key="1">
    <source>
        <dbReference type="SAM" id="MobiDB-lite"/>
    </source>
</evidence>
<feature type="transmembrane region" description="Helical" evidence="2">
    <location>
        <begin position="129"/>
        <end position="149"/>
    </location>
</feature>
<name>A0AAN6Q047_9PEZI</name>
<dbReference type="Proteomes" id="UP001305647">
    <property type="component" value="Unassembled WGS sequence"/>
</dbReference>
<dbReference type="AlphaFoldDB" id="A0AAN6Q047"/>
<feature type="transmembrane region" description="Helical" evidence="2">
    <location>
        <begin position="90"/>
        <end position="108"/>
    </location>
</feature>
<evidence type="ECO:0000313" key="4">
    <source>
        <dbReference type="Proteomes" id="UP001305647"/>
    </source>
</evidence>
<accession>A0AAN6Q047</accession>
<feature type="transmembrane region" description="Helical" evidence="2">
    <location>
        <begin position="303"/>
        <end position="328"/>
    </location>
</feature>
<keyword evidence="2" id="KW-0472">Membrane</keyword>
<proteinExistence type="predicted"/>
<feature type="transmembrane region" description="Helical" evidence="2">
    <location>
        <begin position="213"/>
        <end position="231"/>
    </location>
</feature>
<feature type="region of interest" description="Disordered" evidence="1">
    <location>
        <begin position="421"/>
        <end position="549"/>
    </location>
</feature>
<gene>
    <name evidence="3" type="ORF">N658DRAFT_431907</name>
</gene>
<dbReference type="EMBL" id="MU863658">
    <property type="protein sequence ID" value="KAK4098551.1"/>
    <property type="molecule type" value="Genomic_DNA"/>
</dbReference>
<evidence type="ECO:0000313" key="3">
    <source>
        <dbReference type="EMBL" id="KAK4098551.1"/>
    </source>
</evidence>
<sequence>MALLSAREALTFPGGDNSSDTIINDVHLNLTTLSHWNYTLYSNGSLSNGTWCLLAFQPYTPSYVLPNGTFLNVTWCWTPTHPIDVRGGVAIGYAVLFAIALVLTLVALNKHGRLHLPAEKRFYPIGRRWQWYWGSWVCATAMISLLTSVDVDRYFLPELPIILTSFFWYLMQMGAVALVWEAVRHWGSWMERQFIDPDPFALRDDDKRSKVEFYLPLVFYLFLWLNFFMIVPRNWEPIQHQRYPQQTTNDAEPTATDARFKAGAFMLVVCWLITVYSLRHSIKYYCPRNRGIFNRIIGFVRDTPLRFILVVPLAAALIAYQALVAFRFEYSPLLVGGLNAAIFAGGYTPSVLIVLIQAIFGFLNPNEDRELLRQRRERTQALDREMGIVYKPSWWRRFNGELLDPSASMRDRLLRNVREVHGAKRPAPGGEMPASAATDGTPDVEMTPVSPALSSRPPRSGQSERARQSPPMELPGRLPLTQSTPNSGGAAACQREELMTDGGPPPPSYTEALRAGPSSQAPGAARSVSAQSSTSTSQPPQQIRSMLDV</sequence>
<feature type="transmembrane region" description="Helical" evidence="2">
    <location>
        <begin position="161"/>
        <end position="183"/>
    </location>
</feature>
<reference evidence="3" key="2">
    <citation type="submission" date="2023-05" db="EMBL/GenBank/DDBJ databases">
        <authorList>
            <consortium name="Lawrence Berkeley National Laboratory"/>
            <person name="Steindorff A."/>
            <person name="Hensen N."/>
            <person name="Bonometti L."/>
            <person name="Westerberg I."/>
            <person name="Brannstrom I.O."/>
            <person name="Guillou S."/>
            <person name="Cros-Aarteil S."/>
            <person name="Calhoun S."/>
            <person name="Haridas S."/>
            <person name="Kuo A."/>
            <person name="Mondo S."/>
            <person name="Pangilinan J."/>
            <person name="Riley R."/>
            <person name="Labutti K."/>
            <person name="Andreopoulos B."/>
            <person name="Lipzen A."/>
            <person name="Chen C."/>
            <person name="Yanf M."/>
            <person name="Daum C."/>
            <person name="Ng V."/>
            <person name="Clum A."/>
            <person name="Ohm R."/>
            <person name="Martin F."/>
            <person name="Silar P."/>
            <person name="Natvig D."/>
            <person name="Lalanne C."/>
            <person name="Gautier V."/>
            <person name="Ament-Velasquez S.L."/>
            <person name="Kruys A."/>
            <person name="Hutchinson M.I."/>
            <person name="Powell A.J."/>
            <person name="Barry K."/>
            <person name="Miller A.N."/>
            <person name="Grigoriev I.V."/>
            <person name="Debuchy R."/>
            <person name="Gladieux P."/>
            <person name="Thoren M.H."/>
            <person name="Johannesson H."/>
        </authorList>
    </citation>
    <scope>NUCLEOTIDE SEQUENCE</scope>
    <source>
        <strain evidence="3">CBS 757.83</strain>
    </source>
</reference>
<keyword evidence="2" id="KW-1133">Transmembrane helix</keyword>
<reference evidence="3" key="1">
    <citation type="journal article" date="2023" name="Mol. Phylogenet. Evol.">
        <title>Genome-scale phylogeny and comparative genomics of the fungal order Sordariales.</title>
        <authorList>
            <person name="Hensen N."/>
            <person name="Bonometti L."/>
            <person name="Westerberg I."/>
            <person name="Brannstrom I.O."/>
            <person name="Guillou S."/>
            <person name="Cros-Aarteil S."/>
            <person name="Calhoun S."/>
            <person name="Haridas S."/>
            <person name="Kuo A."/>
            <person name="Mondo S."/>
            <person name="Pangilinan J."/>
            <person name="Riley R."/>
            <person name="LaButti K."/>
            <person name="Andreopoulos B."/>
            <person name="Lipzen A."/>
            <person name="Chen C."/>
            <person name="Yan M."/>
            <person name="Daum C."/>
            <person name="Ng V."/>
            <person name="Clum A."/>
            <person name="Steindorff A."/>
            <person name="Ohm R.A."/>
            <person name="Martin F."/>
            <person name="Silar P."/>
            <person name="Natvig D.O."/>
            <person name="Lalanne C."/>
            <person name="Gautier V."/>
            <person name="Ament-Velasquez S.L."/>
            <person name="Kruys A."/>
            <person name="Hutchinson M.I."/>
            <person name="Powell A.J."/>
            <person name="Barry K."/>
            <person name="Miller A.N."/>
            <person name="Grigoriev I.V."/>
            <person name="Debuchy R."/>
            <person name="Gladieux P."/>
            <person name="Hiltunen Thoren M."/>
            <person name="Johannesson H."/>
        </authorList>
    </citation>
    <scope>NUCLEOTIDE SEQUENCE</scope>
    <source>
        <strain evidence="3">CBS 757.83</strain>
    </source>
</reference>
<feature type="compositionally biased region" description="Low complexity" evidence="1">
    <location>
        <begin position="525"/>
        <end position="549"/>
    </location>
</feature>
<feature type="transmembrane region" description="Helical" evidence="2">
    <location>
        <begin position="340"/>
        <end position="363"/>
    </location>
</feature>
<dbReference type="InterPro" id="IPR018830">
    <property type="entry name" value="DUF2434"/>
</dbReference>
<evidence type="ECO:0000256" key="2">
    <source>
        <dbReference type="SAM" id="Phobius"/>
    </source>
</evidence>
<protein>
    <submittedName>
        <fullName evidence="3">Uncharacterized protein</fullName>
    </submittedName>
</protein>
<keyword evidence="4" id="KW-1185">Reference proteome</keyword>
<dbReference type="Pfam" id="PF10361">
    <property type="entry name" value="DUF2434"/>
    <property type="match status" value="1"/>
</dbReference>
<feature type="transmembrane region" description="Helical" evidence="2">
    <location>
        <begin position="262"/>
        <end position="282"/>
    </location>
</feature>